<sequence length="387" mass="43457">DFPETLPSNELFPSLRRKKEVKFLPFERRPVFQEKALLIGCRKCGVKSKTWYNFEVKLVHGQPGACIYFEYFRTMLPIKWIRCVLFPTLLFSSQQYPGADASGNSTNYRCCCIYEDKVYNLAPLQKDGPRFFEAVGTLNWEYAYSPCRSFSKGEPCPAGDVAVCRWDKNDPKGDHEIIGCQSKFSCGIDKPQLEYTAIKNPDWKATIMLECNPSLDKPDDAKFEVLQDNTTNYVFTLSHKCACPNGCPEEIPTSSPSQSTPPSTPVATITPTTQSDKNLLIALPISGGILAITVCVLVIFYKCRKKKSSLDTERRCFMDQTGGSGEEKVTYQSNNLTDHLTDREDNGNQDPIKSFIKNPIGGSRSPSTSCKIRQLKKDNVNKLNAPL</sequence>
<comment type="caution">
    <text evidence="11">The sequence shown here is derived from an EMBL/GenBank/DDBJ whole genome shotgun (WGS) entry which is preliminary data.</text>
</comment>
<proteinExistence type="predicted"/>
<reference evidence="11 12" key="1">
    <citation type="submission" date="2022-05" db="EMBL/GenBank/DDBJ databases">
        <authorList>
            <consortium name="Genoscope - CEA"/>
            <person name="William W."/>
        </authorList>
    </citation>
    <scope>NUCLEOTIDE SEQUENCE [LARGE SCALE GENOMIC DNA]</scope>
</reference>
<keyword evidence="4" id="KW-0732">Signal</keyword>
<feature type="transmembrane region" description="Helical" evidence="9">
    <location>
        <begin position="279"/>
        <end position="301"/>
    </location>
</feature>
<evidence type="ECO:0000256" key="2">
    <source>
        <dbReference type="ARBA" id="ARBA00022448"/>
    </source>
</evidence>
<name>A0ABN8QWP9_9CNID</name>
<evidence type="ECO:0000256" key="1">
    <source>
        <dbReference type="ARBA" id="ARBA00004308"/>
    </source>
</evidence>
<dbReference type="Gene3D" id="2.70.130.10">
    <property type="entry name" value="Mannose-6-phosphate receptor binding domain"/>
    <property type="match status" value="1"/>
</dbReference>
<dbReference type="SUPFAM" id="SSF50911">
    <property type="entry name" value="Mannose 6-phosphate receptor domain"/>
    <property type="match status" value="1"/>
</dbReference>
<keyword evidence="7" id="KW-1015">Disulfide bond</keyword>
<feature type="region of interest" description="Disordered" evidence="8">
    <location>
        <begin position="338"/>
        <end position="369"/>
    </location>
</feature>
<dbReference type="InterPro" id="IPR009011">
    <property type="entry name" value="Man6P_isomerase_rcpt-bd_dom_sf"/>
</dbReference>
<dbReference type="PROSITE" id="PS51914">
    <property type="entry name" value="MRH"/>
    <property type="match status" value="1"/>
</dbReference>
<evidence type="ECO:0000256" key="9">
    <source>
        <dbReference type="SAM" id="Phobius"/>
    </source>
</evidence>
<keyword evidence="2" id="KW-0813">Transport</keyword>
<organism evidence="11 12">
    <name type="scientific">Porites lobata</name>
    <dbReference type="NCBI Taxonomy" id="104759"/>
    <lineage>
        <taxon>Eukaryota</taxon>
        <taxon>Metazoa</taxon>
        <taxon>Cnidaria</taxon>
        <taxon>Anthozoa</taxon>
        <taxon>Hexacorallia</taxon>
        <taxon>Scleractinia</taxon>
        <taxon>Fungiina</taxon>
        <taxon>Poritidae</taxon>
        <taxon>Porites</taxon>
    </lineage>
</organism>
<evidence type="ECO:0000256" key="8">
    <source>
        <dbReference type="SAM" id="MobiDB-lite"/>
    </source>
</evidence>
<evidence type="ECO:0000313" key="11">
    <source>
        <dbReference type="EMBL" id="CAH3171329.1"/>
    </source>
</evidence>
<dbReference type="PANTHER" id="PTHR15071:SF0">
    <property type="entry name" value="MANNOSE 6-PHOSPHATE RECEPTOR-LIKE PROTEIN 1"/>
    <property type="match status" value="1"/>
</dbReference>
<keyword evidence="5 9" id="KW-1133">Transmembrane helix</keyword>
<dbReference type="PANTHER" id="PTHR15071">
    <property type="entry name" value="MANNOSE-6-PHOSPHATE RECEPTOR FAMILY MEMBER"/>
    <property type="match status" value="1"/>
</dbReference>
<evidence type="ECO:0000313" key="12">
    <source>
        <dbReference type="Proteomes" id="UP001159405"/>
    </source>
</evidence>
<keyword evidence="3 9" id="KW-0812">Transmembrane</keyword>
<gene>
    <name evidence="11" type="ORF">PLOB_00011876</name>
</gene>
<keyword evidence="6 9" id="KW-0472">Membrane</keyword>
<protein>
    <recommendedName>
        <fullName evidence="10">MRH domain-containing protein</fullName>
    </recommendedName>
</protein>
<keyword evidence="12" id="KW-1185">Reference proteome</keyword>
<dbReference type="Proteomes" id="UP001159405">
    <property type="component" value="Unassembled WGS sequence"/>
</dbReference>
<accession>A0ABN8QWP9</accession>
<evidence type="ECO:0000256" key="7">
    <source>
        <dbReference type="ARBA" id="ARBA00023157"/>
    </source>
</evidence>
<dbReference type="InterPro" id="IPR044865">
    <property type="entry name" value="MRH_dom"/>
</dbReference>
<feature type="non-terminal residue" evidence="11">
    <location>
        <position position="1"/>
    </location>
</feature>
<comment type="subcellular location">
    <subcellularLocation>
        <location evidence="1">Endomembrane system</location>
    </subcellularLocation>
</comment>
<feature type="domain" description="MRH" evidence="10">
    <location>
        <begin position="109"/>
        <end position="245"/>
    </location>
</feature>
<dbReference type="EMBL" id="CALNXK010000163">
    <property type="protein sequence ID" value="CAH3171329.1"/>
    <property type="molecule type" value="Genomic_DNA"/>
</dbReference>
<evidence type="ECO:0000256" key="3">
    <source>
        <dbReference type="ARBA" id="ARBA00022692"/>
    </source>
</evidence>
<evidence type="ECO:0000259" key="10">
    <source>
        <dbReference type="PROSITE" id="PS51914"/>
    </source>
</evidence>
<evidence type="ECO:0000256" key="4">
    <source>
        <dbReference type="ARBA" id="ARBA00022729"/>
    </source>
</evidence>
<evidence type="ECO:0000256" key="6">
    <source>
        <dbReference type="ARBA" id="ARBA00023136"/>
    </source>
</evidence>
<evidence type="ECO:0000256" key="5">
    <source>
        <dbReference type="ARBA" id="ARBA00022989"/>
    </source>
</evidence>